<dbReference type="AlphaFoldDB" id="Q165I4"/>
<gene>
    <name evidence="1" type="ordered locus">RD1_2832</name>
</gene>
<reference evidence="1 2" key="1">
    <citation type="journal article" date="2007" name="J. Bacteriol.">
        <title>The complete genome sequence of Roseobacter denitrificans reveals a mixotrophic rather than photosynthetic metabolism.</title>
        <authorList>
            <person name="Swingley W.D."/>
            <person name="Sadekar S."/>
            <person name="Mastrian S.D."/>
            <person name="Matthies H.J."/>
            <person name="Hao J."/>
            <person name="Ramos H."/>
            <person name="Acharya C.R."/>
            <person name="Conrad A.L."/>
            <person name="Taylor H.L."/>
            <person name="Dejesa L.C."/>
            <person name="Shah M.K."/>
            <person name="O'huallachain M.E."/>
            <person name="Lince M.T."/>
            <person name="Blankenship R.E."/>
            <person name="Beatty J.T."/>
            <person name="Touchman J.W."/>
        </authorList>
    </citation>
    <scope>NUCLEOTIDE SEQUENCE [LARGE SCALE GENOMIC DNA]</scope>
    <source>
        <strain evidence="2">ATCC 33942 / OCh 114</strain>
    </source>
</reference>
<dbReference type="eggNOG" id="ENOG5030N7A">
    <property type="taxonomic scope" value="Bacteria"/>
</dbReference>
<name>Q165I4_ROSDO</name>
<sequence>MTVFLGLHMAPISCWYWYNLKRTGDMHYGKAIAAQVMLREDASCGDQFEKLVSQIEALPDDLRGARALQLSSRLLELAAFELAGSLDSTRIGALIECAAELARQSSDCADSELAAMTVQSRVYQ</sequence>
<dbReference type="KEGG" id="rde:RD1_2832"/>
<organism evidence="1 2">
    <name type="scientific">Roseobacter denitrificans (strain ATCC 33942 / OCh 114)</name>
    <name type="common">Erythrobacter sp. (strain OCh 114)</name>
    <name type="synonym">Roseobacter denitrificans</name>
    <dbReference type="NCBI Taxonomy" id="375451"/>
    <lineage>
        <taxon>Bacteria</taxon>
        <taxon>Pseudomonadati</taxon>
        <taxon>Pseudomonadota</taxon>
        <taxon>Alphaproteobacteria</taxon>
        <taxon>Rhodobacterales</taxon>
        <taxon>Roseobacteraceae</taxon>
        <taxon>Roseobacter</taxon>
    </lineage>
</organism>
<evidence type="ECO:0000313" key="1">
    <source>
        <dbReference type="EMBL" id="ABG32359.1"/>
    </source>
</evidence>
<keyword evidence="2" id="KW-1185">Reference proteome</keyword>
<evidence type="ECO:0000313" key="2">
    <source>
        <dbReference type="Proteomes" id="UP000007029"/>
    </source>
</evidence>
<proteinExistence type="predicted"/>
<dbReference type="EMBL" id="CP000362">
    <property type="protein sequence ID" value="ABG32359.1"/>
    <property type="molecule type" value="Genomic_DNA"/>
</dbReference>
<protein>
    <submittedName>
        <fullName evidence="1">Uncharacterized protein</fullName>
    </submittedName>
</protein>
<dbReference type="Proteomes" id="UP000007029">
    <property type="component" value="Chromosome"/>
</dbReference>
<dbReference type="HOGENOM" id="CLU_163384_0_0_5"/>
<accession>Q165I4</accession>